<dbReference type="PANTHER" id="PTHR33710">
    <property type="entry name" value="BNAC02G09200D PROTEIN"/>
    <property type="match status" value="1"/>
</dbReference>
<reference evidence="1" key="2">
    <citation type="journal article" date="2024" name="Plant">
        <title>Genomic evolution and insights into agronomic trait innovations of Sesamum species.</title>
        <authorList>
            <person name="Miao H."/>
            <person name="Wang L."/>
            <person name="Qu L."/>
            <person name="Liu H."/>
            <person name="Sun Y."/>
            <person name="Le M."/>
            <person name="Wang Q."/>
            <person name="Wei S."/>
            <person name="Zheng Y."/>
            <person name="Lin W."/>
            <person name="Duan Y."/>
            <person name="Cao H."/>
            <person name="Xiong S."/>
            <person name="Wang X."/>
            <person name="Wei L."/>
            <person name="Li C."/>
            <person name="Ma Q."/>
            <person name="Ju M."/>
            <person name="Zhao R."/>
            <person name="Li G."/>
            <person name="Mu C."/>
            <person name="Tian Q."/>
            <person name="Mei H."/>
            <person name="Zhang T."/>
            <person name="Gao T."/>
            <person name="Zhang H."/>
        </authorList>
    </citation>
    <scope>NUCLEOTIDE SEQUENCE</scope>
    <source>
        <strain evidence="1">G01</strain>
    </source>
</reference>
<evidence type="ECO:0000313" key="1">
    <source>
        <dbReference type="EMBL" id="KAL0331698.1"/>
    </source>
</evidence>
<accession>A0AAW2ML68</accession>
<dbReference type="PANTHER" id="PTHR33710:SF79">
    <property type="entry name" value="OS06G0205337 PROTEIN"/>
    <property type="match status" value="1"/>
</dbReference>
<proteinExistence type="predicted"/>
<dbReference type="InterPro" id="IPR036691">
    <property type="entry name" value="Endo/exonu/phosph_ase_sf"/>
</dbReference>
<name>A0AAW2ML68_9LAMI</name>
<gene>
    <name evidence="1" type="ORF">Sangu_1715300</name>
</gene>
<dbReference type="EMBL" id="JACGWK010000010">
    <property type="protein sequence ID" value="KAL0331698.1"/>
    <property type="molecule type" value="Genomic_DNA"/>
</dbReference>
<comment type="caution">
    <text evidence="1">The sequence shown here is derived from an EMBL/GenBank/DDBJ whole genome shotgun (WGS) entry which is preliminary data.</text>
</comment>
<dbReference type="AlphaFoldDB" id="A0AAW2ML68"/>
<protein>
    <recommendedName>
        <fullName evidence="2">Reverse transcriptase</fullName>
    </recommendedName>
</protein>
<dbReference type="SUPFAM" id="SSF56219">
    <property type="entry name" value="DNase I-like"/>
    <property type="match status" value="1"/>
</dbReference>
<dbReference type="Gene3D" id="3.60.10.10">
    <property type="entry name" value="Endonuclease/exonuclease/phosphatase"/>
    <property type="match status" value="1"/>
</dbReference>
<reference evidence="1" key="1">
    <citation type="submission" date="2020-06" db="EMBL/GenBank/DDBJ databases">
        <authorList>
            <person name="Li T."/>
            <person name="Hu X."/>
            <person name="Zhang T."/>
            <person name="Song X."/>
            <person name="Zhang H."/>
            <person name="Dai N."/>
            <person name="Sheng W."/>
            <person name="Hou X."/>
            <person name="Wei L."/>
        </authorList>
    </citation>
    <scope>NUCLEOTIDE SEQUENCE</scope>
    <source>
        <strain evidence="1">G01</strain>
        <tissue evidence="1">Leaf</tissue>
    </source>
</reference>
<sequence>MSLLVWNYQGLGGSWTVQHLGWRIQDNKPSLDFLSETKCSCCLIESLKRKYDMYGFSIPSRGRSGGLAILWMKLVNAQLQKFSHNHVDLFVQLAEGLNWWRFTGIYGKLDNSKRDLTRNLLARLSAQSSRPWIFTVSGLSDIGFSGSSFTWSNRHIFQNTVLARLDRACANVGWSQLFPETMVSHIPVNYSDHKSLLIRLVDSQGYVPRSSRPSRFEAT</sequence>
<organism evidence="1">
    <name type="scientific">Sesamum angustifolium</name>
    <dbReference type="NCBI Taxonomy" id="2727405"/>
    <lineage>
        <taxon>Eukaryota</taxon>
        <taxon>Viridiplantae</taxon>
        <taxon>Streptophyta</taxon>
        <taxon>Embryophyta</taxon>
        <taxon>Tracheophyta</taxon>
        <taxon>Spermatophyta</taxon>
        <taxon>Magnoliopsida</taxon>
        <taxon>eudicotyledons</taxon>
        <taxon>Gunneridae</taxon>
        <taxon>Pentapetalae</taxon>
        <taxon>asterids</taxon>
        <taxon>lamiids</taxon>
        <taxon>Lamiales</taxon>
        <taxon>Pedaliaceae</taxon>
        <taxon>Sesamum</taxon>
    </lineage>
</organism>
<evidence type="ECO:0008006" key="2">
    <source>
        <dbReference type="Google" id="ProtNLM"/>
    </source>
</evidence>